<name>A0A081CZY1_9HYPH</name>
<dbReference type="EMBL" id="BBJU01000024">
    <property type="protein sequence ID" value="GAK72227.1"/>
    <property type="molecule type" value="Genomic_DNA"/>
</dbReference>
<dbReference type="AlphaFoldDB" id="A0A081CZY1"/>
<organism evidence="2 3">
    <name type="scientific">Agrobacterium rubi TR3 = NBRC 13261</name>
    <dbReference type="NCBI Taxonomy" id="1368415"/>
    <lineage>
        <taxon>Bacteria</taxon>
        <taxon>Pseudomonadati</taxon>
        <taxon>Pseudomonadota</taxon>
        <taxon>Alphaproteobacteria</taxon>
        <taxon>Hyphomicrobiales</taxon>
        <taxon>Rhizobiaceae</taxon>
        <taxon>Rhizobium/Agrobacterium group</taxon>
        <taxon>Agrobacterium</taxon>
    </lineage>
</organism>
<protein>
    <recommendedName>
        <fullName evidence="4">Exported virulence protein</fullName>
    </recommendedName>
</protein>
<sequence length="312" mass="34609">MEPSQRSLSDESEASRTEVHSTSTNRDMPPELLAKVATYIPTQDPVETARNLGSLERTGRAGREAVTSDPVGKYHARMKRIGASAKTVFDTVIPGNQLPEWETNRPSPTARTRAVGPILKFQSEAGKSRFVTNILNLPESAQCDAILSVIKHLNDLGEANKTRLIERSIEILRLEPPLTWNMGQKCPAVDVLVQGEKYLNADQLARIQQERSSRPRLSPLFGRAIADFEVQKTMDANPRRYRDAAGPEVRAVDTVIETIERYSASLARGGPNAVGLLTTNESFEKNINEVYNRTRAELDASSRDRSRSGLSR</sequence>
<evidence type="ECO:0000256" key="1">
    <source>
        <dbReference type="SAM" id="MobiDB-lite"/>
    </source>
</evidence>
<gene>
    <name evidence="2" type="ORF">RRU01S_24_01010</name>
</gene>
<evidence type="ECO:0000313" key="3">
    <source>
        <dbReference type="Proteomes" id="UP000028701"/>
    </source>
</evidence>
<feature type="region of interest" description="Disordered" evidence="1">
    <location>
        <begin position="44"/>
        <end position="69"/>
    </location>
</feature>
<reference evidence="2 3" key="1">
    <citation type="submission" date="2014-08" db="EMBL/GenBank/DDBJ databases">
        <title>Whole genome shotgun sequence of Rhizobium rubi NBRC 13261.</title>
        <authorList>
            <person name="Katano-Makiyama Y."/>
            <person name="Hosoyama A."/>
            <person name="Hashimoto M."/>
            <person name="Hosoyama Y."/>
            <person name="Noguchi M."/>
            <person name="Tsuchikane K."/>
            <person name="Uohara A."/>
            <person name="Ohji S."/>
            <person name="Ichikawa N."/>
            <person name="Kimura A."/>
            <person name="Yamazoe A."/>
            <person name="Fujita N."/>
        </authorList>
    </citation>
    <scope>NUCLEOTIDE SEQUENCE [LARGE SCALE GENOMIC DNA]</scope>
    <source>
        <strain evidence="2 3">NBRC 13261</strain>
    </source>
</reference>
<dbReference type="Proteomes" id="UP000028701">
    <property type="component" value="Unassembled WGS sequence"/>
</dbReference>
<feature type="region of interest" description="Disordered" evidence="1">
    <location>
        <begin position="1"/>
        <end position="31"/>
    </location>
</feature>
<comment type="caution">
    <text evidence="2">The sequence shown here is derived from an EMBL/GenBank/DDBJ whole genome shotgun (WGS) entry which is preliminary data.</text>
</comment>
<dbReference type="OrthoDB" id="8296216at2"/>
<evidence type="ECO:0008006" key="4">
    <source>
        <dbReference type="Google" id="ProtNLM"/>
    </source>
</evidence>
<accession>A0A081CZY1</accession>
<evidence type="ECO:0000313" key="2">
    <source>
        <dbReference type="EMBL" id="GAK72227.1"/>
    </source>
</evidence>
<proteinExistence type="predicted"/>